<keyword evidence="2" id="KW-1185">Reference proteome</keyword>
<dbReference type="VEuPathDB" id="FungiDB:LEMA_uP120900.1"/>
<protein>
    <submittedName>
        <fullName evidence="1">Predicted protein</fullName>
    </submittedName>
</protein>
<evidence type="ECO:0000313" key="2">
    <source>
        <dbReference type="Proteomes" id="UP000002668"/>
    </source>
</evidence>
<dbReference type="InParanoid" id="E4ZT11"/>
<evidence type="ECO:0000313" key="1">
    <source>
        <dbReference type="EMBL" id="CBX94599.1"/>
    </source>
</evidence>
<dbReference type="AlphaFoldDB" id="E4ZT11"/>
<dbReference type="Proteomes" id="UP000002668">
    <property type="component" value="Genome"/>
</dbReference>
<proteinExistence type="predicted"/>
<sequence>MPKRGILLDKHGSQRIYNAAVQDRMVGCSAVPVLPWEEECAL</sequence>
<dbReference type="HOGENOM" id="CLU_3260677_0_0_1"/>
<gene>
    <name evidence="1" type="ORF">LEMA_uP120900.1</name>
</gene>
<name>E4ZT11_LEPMJ</name>
<reference evidence="2" key="1">
    <citation type="journal article" date="2011" name="Nat. Commun.">
        <title>Effector diversification within compartments of the Leptosphaeria maculans genome affected by Repeat-Induced Point mutations.</title>
        <authorList>
            <person name="Rouxel T."/>
            <person name="Grandaubert J."/>
            <person name="Hane J.K."/>
            <person name="Hoede C."/>
            <person name="van de Wouw A.P."/>
            <person name="Couloux A."/>
            <person name="Dominguez V."/>
            <person name="Anthouard V."/>
            <person name="Bally P."/>
            <person name="Bourras S."/>
            <person name="Cozijnsen A.J."/>
            <person name="Ciuffetti L.M."/>
            <person name="Degrave A."/>
            <person name="Dilmaghani A."/>
            <person name="Duret L."/>
            <person name="Fudal I."/>
            <person name="Goodwin S.B."/>
            <person name="Gout L."/>
            <person name="Glaser N."/>
            <person name="Linglin J."/>
            <person name="Kema G.H.J."/>
            <person name="Lapalu N."/>
            <person name="Lawrence C.B."/>
            <person name="May K."/>
            <person name="Meyer M."/>
            <person name="Ollivier B."/>
            <person name="Poulain J."/>
            <person name="Schoch C.L."/>
            <person name="Simon A."/>
            <person name="Spatafora J.W."/>
            <person name="Stachowiak A."/>
            <person name="Turgeon B.G."/>
            <person name="Tyler B.M."/>
            <person name="Vincent D."/>
            <person name="Weissenbach J."/>
            <person name="Amselem J."/>
            <person name="Quesneville H."/>
            <person name="Oliver R.P."/>
            <person name="Wincker P."/>
            <person name="Balesdent M.-H."/>
            <person name="Howlett B.J."/>
        </authorList>
    </citation>
    <scope>NUCLEOTIDE SEQUENCE [LARGE SCALE GENOMIC DNA]</scope>
    <source>
        <strain evidence="2">JN3 / isolate v23.1.3 / race Av1-4-5-6-7-8</strain>
    </source>
</reference>
<dbReference type="EMBL" id="FP929123">
    <property type="protein sequence ID" value="CBX94599.1"/>
    <property type="molecule type" value="Genomic_DNA"/>
</dbReference>
<accession>E4ZT11</accession>
<organism evidence="2">
    <name type="scientific">Leptosphaeria maculans (strain JN3 / isolate v23.1.3 / race Av1-4-5-6-7-8)</name>
    <name type="common">Blackleg fungus</name>
    <name type="synonym">Phoma lingam</name>
    <dbReference type="NCBI Taxonomy" id="985895"/>
    <lineage>
        <taxon>Eukaryota</taxon>
        <taxon>Fungi</taxon>
        <taxon>Dikarya</taxon>
        <taxon>Ascomycota</taxon>
        <taxon>Pezizomycotina</taxon>
        <taxon>Dothideomycetes</taxon>
        <taxon>Pleosporomycetidae</taxon>
        <taxon>Pleosporales</taxon>
        <taxon>Pleosporineae</taxon>
        <taxon>Leptosphaeriaceae</taxon>
        <taxon>Plenodomus</taxon>
        <taxon>Plenodomus lingam/Leptosphaeria maculans species complex</taxon>
    </lineage>
</organism>